<dbReference type="InterPro" id="IPR001451">
    <property type="entry name" value="Hexapep"/>
</dbReference>
<dbReference type="PANTHER" id="PTHR13061">
    <property type="entry name" value="DYNACTIN SUBUNIT P25"/>
    <property type="match status" value="1"/>
</dbReference>
<protein>
    <submittedName>
        <fullName evidence="1">Gamma carbonic anhydrase family protein</fullName>
    </submittedName>
</protein>
<evidence type="ECO:0000313" key="2">
    <source>
        <dbReference type="Proteomes" id="UP001204015"/>
    </source>
</evidence>
<dbReference type="SUPFAM" id="SSF51161">
    <property type="entry name" value="Trimeric LpxA-like enzymes"/>
    <property type="match status" value="1"/>
</dbReference>
<gene>
    <name evidence="1" type="ORF">NG821_03380</name>
</gene>
<sequence>MALIKTVKGKSPRWGQNCYFSENASLVGDIAMGDDCSVWFGAVLRADVDAIRIGNRVNIQDCACIHQTGGFPTVIEDDVSLGHGAIAHACTVHKGALLGMNAVVLDRADIGEGAIVAAGAVVLEGTKVGPYEIWAGVPARLVKKASPEQALAFSKNYLKIKEWFKE</sequence>
<dbReference type="RefSeq" id="WP_252760259.1">
    <property type="nucleotide sequence ID" value="NZ_JAMXLY010000008.1"/>
</dbReference>
<dbReference type="Gene3D" id="2.160.10.10">
    <property type="entry name" value="Hexapeptide repeat proteins"/>
    <property type="match status" value="1"/>
</dbReference>
<proteinExistence type="predicted"/>
<comment type="caution">
    <text evidence="1">The sequence shown here is derived from an EMBL/GenBank/DDBJ whole genome shotgun (WGS) entry which is preliminary data.</text>
</comment>
<reference evidence="1 2" key="1">
    <citation type="submission" date="2022-06" db="EMBL/GenBank/DDBJ databases">
        <title>A taxonomic note on the genus Prevotella: Description of four novel genera and emended description of the genera Hallella and Xylanibacter.</title>
        <authorList>
            <person name="Hitch T.C.A."/>
        </authorList>
    </citation>
    <scope>NUCLEOTIDE SEQUENCE [LARGE SCALE GENOMIC DNA]</scope>
    <source>
        <strain evidence="1 2">DSM 100619</strain>
    </source>
</reference>
<dbReference type="InterPro" id="IPR050484">
    <property type="entry name" value="Transf_Hexapept/Carb_Anhydrase"/>
</dbReference>
<dbReference type="CDD" id="cd04645">
    <property type="entry name" value="LbH_gamma_CA_like"/>
    <property type="match status" value="1"/>
</dbReference>
<dbReference type="EMBL" id="JAMXLY010000008">
    <property type="protein sequence ID" value="MCO6024895.1"/>
    <property type="molecule type" value="Genomic_DNA"/>
</dbReference>
<dbReference type="Proteomes" id="UP001204015">
    <property type="component" value="Unassembled WGS sequence"/>
</dbReference>
<keyword evidence="2" id="KW-1185">Reference proteome</keyword>
<evidence type="ECO:0000313" key="1">
    <source>
        <dbReference type="EMBL" id="MCO6024895.1"/>
    </source>
</evidence>
<dbReference type="InterPro" id="IPR047324">
    <property type="entry name" value="LbH_gamma_CA-like"/>
</dbReference>
<dbReference type="Pfam" id="PF00132">
    <property type="entry name" value="Hexapep"/>
    <property type="match status" value="1"/>
</dbReference>
<dbReference type="PANTHER" id="PTHR13061:SF29">
    <property type="entry name" value="GAMMA CARBONIC ANHYDRASE-LIKE 1, MITOCHONDRIAL-RELATED"/>
    <property type="match status" value="1"/>
</dbReference>
<name>A0ABT1BVQ7_9BACT</name>
<dbReference type="InterPro" id="IPR011004">
    <property type="entry name" value="Trimer_LpxA-like_sf"/>
</dbReference>
<accession>A0ABT1BVQ7</accession>
<organism evidence="1 2">
    <name type="scientific">Segatella cerevisiae</name>
    <dbReference type="NCBI Taxonomy" id="2053716"/>
    <lineage>
        <taxon>Bacteria</taxon>
        <taxon>Pseudomonadati</taxon>
        <taxon>Bacteroidota</taxon>
        <taxon>Bacteroidia</taxon>
        <taxon>Bacteroidales</taxon>
        <taxon>Prevotellaceae</taxon>
        <taxon>Segatella</taxon>
    </lineage>
</organism>